<sequence>MRRKLTVEQSLAKAVGAAHETILEEQKKQMTNLTGSPMSGTKKKLKK</sequence>
<proteinExistence type="predicted"/>
<dbReference type="AlphaFoldDB" id="A0A0B7GZX1"/>
<name>A0A0B7GZX1_TREPH</name>
<dbReference type="EMBL" id="CDNC01000023">
    <property type="protein sequence ID" value="CEM62236.1"/>
    <property type="molecule type" value="Genomic_DNA"/>
</dbReference>
<dbReference type="RefSeq" id="WP_156144685.1">
    <property type="nucleotide sequence ID" value="NZ_CDNC01000023.1"/>
</dbReference>
<evidence type="ECO:0000313" key="1">
    <source>
        <dbReference type="EMBL" id="CEM62236.1"/>
    </source>
</evidence>
<protein>
    <submittedName>
        <fullName evidence="1">Uncharacterized protein</fullName>
    </submittedName>
</protein>
<keyword evidence="2" id="KW-1185">Reference proteome</keyword>
<gene>
    <name evidence="1" type="ORF">TPHV1_30131</name>
</gene>
<reference evidence="2" key="1">
    <citation type="submission" date="2015-01" db="EMBL/GenBank/DDBJ databases">
        <authorList>
            <person name="Manzoor Shahid"/>
            <person name="Zubair Saima"/>
        </authorList>
    </citation>
    <scope>NUCLEOTIDE SEQUENCE [LARGE SCALE GENOMIC DNA]</scope>
    <source>
        <strain evidence="2">V1</strain>
    </source>
</reference>
<dbReference type="Proteomes" id="UP000042527">
    <property type="component" value="Unassembled WGS sequence"/>
</dbReference>
<evidence type="ECO:0000313" key="2">
    <source>
        <dbReference type="Proteomes" id="UP000042527"/>
    </source>
</evidence>
<organism evidence="1 2">
    <name type="scientific">Treponema phagedenis</name>
    <dbReference type="NCBI Taxonomy" id="162"/>
    <lineage>
        <taxon>Bacteria</taxon>
        <taxon>Pseudomonadati</taxon>
        <taxon>Spirochaetota</taxon>
        <taxon>Spirochaetia</taxon>
        <taxon>Spirochaetales</taxon>
        <taxon>Treponemataceae</taxon>
        <taxon>Treponema</taxon>
    </lineage>
</organism>
<accession>A0A0B7GZX1</accession>